<dbReference type="EMBL" id="NBIV01000298">
    <property type="protein sequence ID" value="PXF40421.1"/>
    <property type="molecule type" value="Genomic_DNA"/>
</dbReference>
<comment type="caution">
    <text evidence="2">The sequence shown here is derived from an EMBL/GenBank/DDBJ whole genome shotgun (WGS) entry which is preliminary data.</text>
</comment>
<evidence type="ECO:0000313" key="3">
    <source>
        <dbReference type="Proteomes" id="UP000247409"/>
    </source>
</evidence>
<reference evidence="2 3" key="1">
    <citation type="journal article" date="2018" name="Mol. Biol. Evol.">
        <title>Analysis of the draft genome of the red seaweed Gracilariopsis chorda provides insights into genome size evolution in Rhodophyta.</title>
        <authorList>
            <person name="Lee J."/>
            <person name="Yang E.C."/>
            <person name="Graf L."/>
            <person name="Yang J.H."/>
            <person name="Qiu H."/>
            <person name="Zel Zion U."/>
            <person name="Chan C.X."/>
            <person name="Stephens T.G."/>
            <person name="Weber A.P.M."/>
            <person name="Boo G.H."/>
            <person name="Boo S.M."/>
            <person name="Kim K.M."/>
            <person name="Shin Y."/>
            <person name="Jung M."/>
            <person name="Lee S.J."/>
            <person name="Yim H.S."/>
            <person name="Lee J.H."/>
            <person name="Bhattacharya D."/>
            <person name="Yoon H.S."/>
        </authorList>
    </citation>
    <scope>NUCLEOTIDE SEQUENCE [LARGE SCALE GENOMIC DNA]</scope>
    <source>
        <strain evidence="2 3">SKKU-2015</strain>
        <tissue evidence="2">Whole body</tissue>
    </source>
</reference>
<gene>
    <name evidence="2" type="ORF">BWQ96_09881</name>
</gene>
<organism evidence="2 3">
    <name type="scientific">Gracilariopsis chorda</name>
    <dbReference type="NCBI Taxonomy" id="448386"/>
    <lineage>
        <taxon>Eukaryota</taxon>
        <taxon>Rhodophyta</taxon>
        <taxon>Florideophyceae</taxon>
        <taxon>Rhodymeniophycidae</taxon>
        <taxon>Gracilariales</taxon>
        <taxon>Gracilariaceae</taxon>
        <taxon>Gracilariopsis</taxon>
    </lineage>
</organism>
<evidence type="ECO:0000313" key="2">
    <source>
        <dbReference type="EMBL" id="PXF40421.1"/>
    </source>
</evidence>
<sequence length="50" mass="6026">MDTDGKLEVEKKKITKRLKKNRKRLELQQRQRAKRSRLNESLQSDINTTD</sequence>
<feature type="compositionally biased region" description="Basic and acidic residues" evidence="1">
    <location>
        <begin position="1"/>
        <end position="12"/>
    </location>
</feature>
<keyword evidence="3" id="KW-1185">Reference proteome</keyword>
<name>A0A2V3IEE4_9FLOR</name>
<feature type="compositionally biased region" description="Basic residues" evidence="1">
    <location>
        <begin position="13"/>
        <end position="23"/>
    </location>
</feature>
<evidence type="ECO:0000256" key="1">
    <source>
        <dbReference type="SAM" id="MobiDB-lite"/>
    </source>
</evidence>
<feature type="compositionally biased region" description="Polar residues" evidence="1">
    <location>
        <begin position="39"/>
        <end position="50"/>
    </location>
</feature>
<protein>
    <submittedName>
        <fullName evidence="2">Uncharacterized protein</fullName>
    </submittedName>
</protein>
<dbReference type="Proteomes" id="UP000247409">
    <property type="component" value="Unassembled WGS sequence"/>
</dbReference>
<accession>A0A2V3IEE4</accession>
<proteinExistence type="predicted"/>
<feature type="region of interest" description="Disordered" evidence="1">
    <location>
        <begin position="1"/>
        <end position="50"/>
    </location>
</feature>
<dbReference type="AlphaFoldDB" id="A0A2V3IEE4"/>